<dbReference type="STRING" id="1401.BK123_10160"/>
<comment type="caution">
    <text evidence="1">The sequence shown here is derived from an EMBL/GenBank/DDBJ whole genome shotgun (WGS) entry which is preliminary data.</text>
</comment>
<dbReference type="EMBL" id="MRTF01000003">
    <property type="protein sequence ID" value="OME93611.1"/>
    <property type="molecule type" value="Genomic_DNA"/>
</dbReference>
<dbReference type="Gene3D" id="3.40.50.720">
    <property type="entry name" value="NAD(P)-binding Rossmann-like Domain"/>
    <property type="match status" value="1"/>
</dbReference>
<dbReference type="Proteomes" id="UP000187074">
    <property type="component" value="Unassembled WGS sequence"/>
</dbReference>
<evidence type="ECO:0000313" key="2">
    <source>
        <dbReference type="Proteomes" id="UP000187074"/>
    </source>
</evidence>
<organism evidence="1 2">
    <name type="scientific">Paenibacillus lautus</name>
    <name type="common">Bacillus lautus</name>
    <dbReference type="NCBI Taxonomy" id="1401"/>
    <lineage>
        <taxon>Bacteria</taxon>
        <taxon>Bacillati</taxon>
        <taxon>Bacillota</taxon>
        <taxon>Bacilli</taxon>
        <taxon>Bacillales</taxon>
        <taxon>Paenibacillaceae</taxon>
        <taxon>Paenibacillus</taxon>
    </lineage>
</organism>
<evidence type="ECO:0008006" key="3">
    <source>
        <dbReference type="Google" id="ProtNLM"/>
    </source>
</evidence>
<gene>
    <name evidence="1" type="ORF">BK123_10160</name>
</gene>
<dbReference type="InterPro" id="IPR036291">
    <property type="entry name" value="NAD(P)-bd_dom_sf"/>
</dbReference>
<dbReference type="AlphaFoldDB" id="A0A1R1B3B7"/>
<protein>
    <recommendedName>
        <fullName evidence="3">Oxidoreductase</fullName>
    </recommendedName>
</protein>
<reference evidence="1 2" key="1">
    <citation type="submission" date="2016-11" db="EMBL/GenBank/DDBJ databases">
        <title>Paenibacillus species isolates.</title>
        <authorList>
            <person name="Beno S.M."/>
        </authorList>
    </citation>
    <scope>NUCLEOTIDE SEQUENCE [LARGE SCALE GENOMIC DNA]</scope>
    <source>
        <strain evidence="1 2">FSL F4-0100</strain>
    </source>
</reference>
<proteinExistence type="predicted"/>
<evidence type="ECO:0000313" key="1">
    <source>
        <dbReference type="EMBL" id="OME93611.1"/>
    </source>
</evidence>
<dbReference type="RefSeq" id="WP_076322285.1">
    <property type="nucleotide sequence ID" value="NZ_MRTF01000003.1"/>
</dbReference>
<sequence>MKKIGFIDLHLDQFHANKYPGWIEQATESAMKVVYAYGKRDKENGLTNEAWSKENGIELLPTIEDVVERSDYLIVLSPDNPEFHEELSQLPLQSGKPTYIDKTFASDRDTAIRLFDLAAQHGTPMYSTSALRFASEYTELERSDIQTISSWGPGGFANYSIHQIEPIVSLMGASPKRVMYIGTPDSPALLIDFGDGRQATVNHLGENCPFTLGIKNDAGSFTQVTANSNFFALFIENLVNFFESGKPAVNSAETIAVITIIEYGLKAADTPFTWVELPQ</sequence>
<name>A0A1R1B3B7_PAELA</name>
<dbReference type="OrthoDB" id="2923860at2"/>
<accession>A0A1R1B3B7</accession>
<dbReference type="SUPFAM" id="SSF51735">
    <property type="entry name" value="NAD(P)-binding Rossmann-fold domains"/>
    <property type="match status" value="1"/>
</dbReference>